<evidence type="ECO:0000256" key="3">
    <source>
        <dbReference type="ARBA" id="ARBA00022552"/>
    </source>
</evidence>
<comment type="domain">
    <text evidence="5">The PRC barrel domain binds ribosomal protein uS19.</text>
</comment>
<protein>
    <recommendedName>
        <fullName evidence="5">Ribosome maturation factor RimM</fullName>
    </recommendedName>
</protein>
<keyword evidence="2 5" id="KW-0690">Ribosome biogenesis</keyword>
<organism evidence="8 9">
    <name type="scientific">Melghirimyces profundicolus</name>
    <dbReference type="NCBI Taxonomy" id="1242148"/>
    <lineage>
        <taxon>Bacteria</taxon>
        <taxon>Bacillati</taxon>
        <taxon>Bacillota</taxon>
        <taxon>Bacilli</taxon>
        <taxon>Bacillales</taxon>
        <taxon>Thermoactinomycetaceae</taxon>
        <taxon>Melghirimyces</taxon>
    </lineage>
</organism>
<dbReference type="InterPro" id="IPR011033">
    <property type="entry name" value="PRC_barrel-like_sf"/>
</dbReference>
<dbReference type="PANTHER" id="PTHR33692:SF1">
    <property type="entry name" value="RIBOSOME MATURATION FACTOR RIMM"/>
    <property type="match status" value="1"/>
</dbReference>
<evidence type="ECO:0000256" key="1">
    <source>
        <dbReference type="ARBA" id="ARBA00022490"/>
    </source>
</evidence>
<dbReference type="HAMAP" id="MF_00014">
    <property type="entry name" value="Ribosome_mat_RimM"/>
    <property type="match status" value="1"/>
</dbReference>
<feature type="domain" description="RimM N-terminal" evidence="6">
    <location>
        <begin position="8"/>
        <end position="93"/>
    </location>
</feature>
<dbReference type="GO" id="GO:0043022">
    <property type="term" value="F:ribosome binding"/>
    <property type="evidence" value="ECO:0007669"/>
    <property type="project" value="InterPro"/>
</dbReference>
<dbReference type="Pfam" id="PF24986">
    <property type="entry name" value="PRC_RimM"/>
    <property type="match status" value="1"/>
</dbReference>
<name>A0A2T6BYZ0_9BACL</name>
<keyword evidence="9" id="KW-1185">Reference proteome</keyword>
<dbReference type="Gene3D" id="2.30.30.240">
    <property type="entry name" value="PRC-barrel domain"/>
    <property type="match status" value="1"/>
</dbReference>
<comment type="caution">
    <text evidence="8">The sequence shown here is derived from an EMBL/GenBank/DDBJ whole genome shotgun (WGS) entry which is preliminary data.</text>
</comment>
<dbReference type="OrthoDB" id="9810331at2"/>
<keyword evidence="1 5" id="KW-0963">Cytoplasm</keyword>
<comment type="similarity">
    <text evidence="5">Belongs to the RimM family.</text>
</comment>
<dbReference type="InterPro" id="IPR002676">
    <property type="entry name" value="RimM_N"/>
</dbReference>
<dbReference type="AlphaFoldDB" id="A0A2T6BYZ0"/>
<comment type="subcellular location">
    <subcellularLocation>
        <location evidence="5">Cytoplasm</location>
    </subcellularLocation>
</comment>
<dbReference type="NCBIfam" id="TIGR02273">
    <property type="entry name" value="16S_RimM"/>
    <property type="match status" value="1"/>
</dbReference>
<dbReference type="GO" id="GO:0042274">
    <property type="term" value="P:ribosomal small subunit biogenesis"/>
    <property type="evidence" value="ECO:0007669"/>
    <property type="project" value="UniProtKB-UniRule"/>
</dbReference>
<gene>
    <name evidence="5" type="primary">rimM</name>
    <name evidence="8" type="ORF">C8P63_10761</name>
</gene>
<dbReference type="Gene3D" id="2.40.30.60">
    <property type="entry name" value="RimM"/>
    <property type="match status" value="1"/>
</dbReference>
<evidence type="ECO:0000256" key="4">
    <source>
        <dbReference type="ARBA" id="ARBA00023186"/>
    </source>
</evidence>
<evidence type="ECO:0000259" key="6">
    <source>
        <dbReference type="Pfam" id="PF01782"/>
    </source>
</evidence>
<evidence type="ECO:0000313" key="8">
    <source>
        <dbReference type="EMBL" id="PTX61266.1"/>
    </source>
</evidence>
<dbReference type="InterPro" id="IPR056792">
    <property type="entry name" value="PRC_RimM"/>
</dbReference>
<accession>A0A2T6BYZ0</accession>
<dbReference type="PANTHER" id="PTHR33692">
    <property type="entry name" value="RIBOSOME MATURATION FACTOR RIMM"/>
    <property type="match status" value="1"/>
</dbReference>
<dbReference type="SUPFAM" id="SSF50447">
    <property type="entry name" value="Translation proteins"/>
    <property type="match status" value="1"/>
</dbReference>
<dbReference type="InterPro" id="IPR036976">
    <property type="entry name" value="RimM_N_sf"/>
</dbReference>
<dbReference type="SUPFAM" id="SSF50346">
    <property type="entry name" value="PRC-barrel domain"/>
    <property type="match status" value="1"/>
</dbReference>
<dbReference type="InterPro" id="IPR011961">
    <property type="entry name" value="RimM"/>
</dbReference>
<comment type="subunit">
    <text evidence="5">Binds ribosomal protein uS19.</text>
</comment>
<evidence type="ECO:0000259" key="7">
    <source>
        <dbReference type="Pfam" id="PF24986"/>
    </source>
</evidence>
<keyword evidence="4 5" id="KW-0143">Chaperone</keyword>
<reference evidence="8 9" key="1">
    <citation type="submission" date="2018-04" db="EMBL/GenBank/DDBJ databases">
        <title>Genomic Encyclopedia of Archaeal and Bacterial Type Strains, Phase II (KMG-II): from individual species to whole genera.</title>
        <authorList>
            <person name="Goeker M."/>
        </authorList>
    </citation>
    <scope>NUCLEOTIDE SEQUENCE [LARGE SCALE GENOMIC DNA]</scope>
    <source>
        <strain evidence="8 9">DSM 45787</strain>
    </source>
</reference>
<evidence type="ECO:0000256" key="5">
    <source>
        <dbReference type="HAMAP-Rule" id="MF_00014"/>
    </source>
</evidence>
<comment type="function">
    <text evidence="5">An accessory protein needed during the final step in the assembly of 30S ribosomal subunit, possibly for assembly of the head region. Essential for efficient processing of 16S rRNA. May be needed both before and after RbfA during the maturation of 16S rRNA. It has affinity for free ribosomal 30S subunits but not for 70S ribosomes.</text>
</comment>
<dbReference type="Proteomes" id="UP000244240">
    <property type="component" value="Unassembled WGS sequence"/>
</dbReference>
<dbReference type="EMBL" id="QBKR01000007">
    <property type="protein sequence ID" value="PTX61266.1"/>
    <property type="molecule type" value="Genomic_DNA"/>
</dbReference>
<feature type="domain" description="Ribosome maturation factor RimM PRC barrel" evidence="7">
    <location>
        <begin position="103"/>
        <end position="170"/>
    </location>
</feature>
<evidence type="ECO:0000313" key="9">
    <source>
        <dbReference type="Proteomes" id="UP000244240"/>
    </source>
</evidence>
<keyword evidence="3 5" id="KW-0698">rRNA processing</keyword>
<dbReference type="GO" id="GO:0005840">
    <property type="term" value="C:ribosome"/>
    <property type="evidence" value="ECO:0007669"/>
    <property type="project" value="InterPro"/>
</dbReference>
<dbReference type="GO" id="GO:0005737">
    <property type="term" value="C:cytoplasm"/>
    <property type="evidence" value="ECO:0007669"/>
    <property type="project" value="UniProtKB-SubCell"/>
</dbReference>
<dbReference type="GO" id="GO:0006364">
    <property type="term" value="P:rRNA processing"/>
    <property type="evidence" value="ECO:0007669"/>
    <property type="project" value="UniProtKB-UniRule"/>
</dbReference>
<dbReference type="RefSeq" id="WP_108022565.1">
    <property type="nucleotide sequence ID" value="NZ_QBKR01000007.1"/>
</dbReference>
<evidence type="ECO:0000256" key="2">
    <source>
        <dbReference type="ARBA" id="ARBA00022517"/>
    </source>
</evidence>
<sequence length="171" mass="19228">MREPNWLTVGHIAGTHGIRGEVRILSRTDYPEVRFAPGAELFLSHPKLDAPLRLTVKGARPHKRFWLIRFEEWTDINEAEPFKGGTLMVPREDAVEAEGYYLHEIIGCEVVTTEGEKVGTVTEILQPGANDVWVVKKAEGGELLLPFIDDVVKDVDPDAGRVTIRWMEGLE</sequence>
<proteinExistence type="inferred from homology"/>
<dbReference type="Pfam" id="PF01782">
    <property type="entry name" value="RimM"/>
    <property type="match status" value="1"/>
</dbReference>
<dbReference type="InterPro" id="IPR009000">
    <property type="entry name" value="Transl_B-barrel_sf"/>
</dbReference>